<dbReference type="RefSeq" id="WP_107890853.1">
    <property type="nucleotide sequence ID" value="NZ_NHSI01000055.1"/>
</dbReference>
<reference evidence="16 17" key="1">
    <citation type="submission" date="2018-04" db="EMBL/GenBank/DDBJ databases">
        <title>Genomic Encyclopedia of Archaeal and Bacterial Type Strains, Phase II (KMG-II): from individual species to whole genera.</title>
        <authorList>
            <person name="Goeker M."/>
        </authorList>
    </citation>
    <scope>NUCLEOTIDE SEQUENCE [LARGE SCALE GENOMIC DNA]</scope>
    <source>
        <strain evidence="16 17">DSM 18064</strain>
    </source>
</reference>
<dbReference type="InterPro" id="IPR039426">
    <property type="entry name" value="TonB-dep_rcpt-like"/>
</dbReference>
<comment type="caution">
    <text evidence="16">The sequence shown here is derived from an EMBL/GenBank/DDBJ whole genome shotgun (WGS) entry which is preliminary data.</text>
</comment>
<dbReference type="InterPro" id="IPR010917">
    <property type="entry name" value="TonB_rcpt_CS"/>
</dbReference>
<dbReference type="PROSITE" id="PS52016">
    <property type="entry name" value="TONB_DEPENDENT_REC_3"/>
    <property type="match status" value="1"/>
</dbReference>
<keyword evidence="3 10" id="KW-1134">Transmembrane beta strand</keyword>
<dbReference type="AlphaFoldDB" id="A0A2T5BVG7"/>
<dbReference type="PANTHER" id="PTHR30069:SF29">
    <property type="entry name" value="HEMOGLOBIN AND HEMOGLOBIN-HAPTOGLOBIN-BINDING PROTEIN 1-RELATED"/>
    <property type="match status" value="1"/>
</dbReference>
<keyword evidence="8" id="KW-0675">Receptor</keyword>
<accession>A0A2T5BVG7</accession>
<evidence type="ECO:0000256" key="3">
    <source>
        <dbReference type="ARBA" id="ARBA00022452"/>
    </source>
</evidence>
<evidence type="ECO:0000259" key="15">
    <source>
        <dbReference type="Pfam" id="PF07715"/>
    </source>
</evidence>
<gene>
    <name evidence="16" type="ORF">C8N32_10290</name>
</gene>
<dbReference type="SUPFAM" id="SSF56935">
    <property type="entry name" value="Porins"/>
    <property type="match status" value="1"/>
</dbReference>
<evidence type="ECO:0000256" key="2">
    <source>
        <dbReference type="ARBA" id="ARBA00022448"/>
    </source>
</evidence>
<evidence type="ECO:0000256" key="4">
    <source>
        <dbReference type="ARBA" id="ARBA00022692"/>
    </source>
</evidence>
<organism evidence="16 17">
    <name type="scientific">Rhodovulum imhoffii</name>
    <dbReference type="NCBI Taxonomy" id="365340"/>
    <lineage>
        <taxon>Bacteria</taxon>
        <taxon>Pseudomonadati</taxon>
        <taxon>Pseudomonadota</taxon>
        <taxon>Alphaproteobacteria</taxon>
        <taxon>Rhodobacterales</taxon>
        <taxon>Paracoccaceae</taxon>
        <taxon>Rhodovulum</taxon>
    </lineage>
</organism>
<keyword evidence="17" id="KW-1185">Reference proteome</keyword>
<evidence type="ECO:0000256" key="6">
    <source>
        <dbReference type="ARBA" id="ARBA00023077"/>
    </source>
</evidence>
<keyword evidence="6 12" id="KW-0798">TonB box</keyword>
<proteinExistence type="inferred from homology"/>
<dbReference type="PANTHER" id="PTHR30069">
    <property type="entry name" value="TONB-DEPENDENT OUTER MEMBRANE RECEPTOR"/>
    <property type="match status" value="1"/>
</dbReference>
<feature type="chain" id="PRO_5015716449" evidence="13">
    <location>
        <begin position="22"/>
        <end position="608"/>
    </location>
</feature>
<evidence type="ECO:0000256" key="1">
    <source>
        <dbReference type="ARBA" id="ARBA00004571"/>
    </source>
</evidence>
<dbReference type="Gene3D" id="2.170.130.10">
    <property type="entry name" value="TonB-dependent receptor, plug domain"/>
    <property type="match status" value="1"/>
</dbReference>
<feature type="short sequence motif" description="TonB C-terminal box" evidence="11">
    <location>
        <begin position="591"/>
        <end position="608"/>
    </location>
</feature>
<dbReference type="Pfam" id="PF00593">
    <property type="entry name" value="TonB_dep_Rec_b-barrel"/>
    <property type="match status" value="1"/>
</dbReference>
<evidence type="ECO:0000256" key="12">
    <source>
        <dbReference type="RuleBase" id="RU003357"/>
    </source>
</evidence>
<keyword evidence="4 10" id="KW-0812">Transmembrane</keyword>
<dbReference type="Gene3D" id="2.40.170.20">
    <property type="entry name" value="TonB-dependent receptor, beta-barrel domain"/>
    <property type="match status" value="1"/>
</dbReference>
<evidence type="ECO:0000256" key="11">
    <source>
        <dbReference type="PROSITE-ProRule" id="PRU10144"/>
    </source>
</evidence>
<comment type="subcellular location">
    <subcellularLocation>
        <location evidence="1 10">Cell outer membrane</location>
        <topology evidence="1 10">Multi-pass membrane protein</topology>
    </subcellularLocation>
</comment>
<keyword evidence="2 10" id="KW-0813">Transport</keyword>
<dbReference type="PROSITE" id="PS01156">
    <property type="entry name" value="TONB_DEPENDENT_REC_2"/>
    <property type="match status" value="1"/>
</dbReference>
<keyword evidence="5 13" id="KW-0732">Signal</keyword>
<dbReference type="CDD" id="cd01347">
    <property type="entry name" value="ligand_gated_channel"/>
    <property type="match status" value="1"/>
</dbReference>
<dbReference type="Proteomes" id="UP000243859">
    <property type="component" value="Unassembled WGS sequence"/>
</dbReference>
<dbReference type="InterPro" id="IPR036942">
    <property type="entry name" value="Beta-barrel_TonB_sf"/>
</dbReference>
<evidence type="ECO:0000256" key="7">
    <source>
        <dbReference type="ARBA" id="ARBA00023136"/>
    </source>
</evidence>
<evidence type="ECO:0000256" key="9">
    <source>
        <dbReference type="ARBA" id="ARBA00023237"/>
    </source>
</evidence>
<dbReference type="EMBL" id="QAAA01000002">
    <property type="protein sequence ID" value="PTN03569.1"/>
    <property type="molecule type" value="Genomic_DNA"/>
</dbReference>
<keyword evidence="7 10" id="KW-0472">Membrane</keyword>
<evidence type="ECO:0000313" key="17">
    <source>
        <dbReference type="Proteomes" id="UP000243859"/>
    </source>
</evidence>
<evidence type="ECO:0000256" key="10">
    <source>
        <dbReference type="PROSITE-ProRule" id="PRU01360"/>
    </source>
</evidence>
<evidence type="ECO:0000313" key="16">
    <source>
        <dbReference type="EMBL" id="PTN03569.1"/>
    </source>
</evidence>
<dbReference type="InterPro" id="IPR000531">
    <property type="entry name" value="Beta-barrel_TonB"/>
</dbReference>
<dbReference type="GO" id="GO:0009279">
    <property type="term" value="C:cell outer membrane"/>
    <property type="evidence" value="ECO:0007669"/>
    <property type="project" value="UniProtKB-SubCell"/>
</dbReference>
<dbReference type="InterPro" id="IPR037066">
    <property type="entry name" value="Plug_dom_sf"/>
</dbReference>
<dbReference type="GO" id="GO:0015344">
    <property type="term" value="F:siderophore uptake transmembrane transporter activity"/>
    <property type="evidence" value="ECO:0007669"/>
    <property type="project" value="TreeGrafter"/>
</dbReference>
<dbReference type="Pfam" id="PF07715">
    <property type="entry name" value="Plug"/>
    <property type="match status" value="1"/>
</dbReference>
<keyword evidence="9 10" id="KW-0998">Cell outer membrane</keyword>
<evidence type="ECO:0000256" key="8">
    <source>
        <dbReference type="ARBA" id="ARBA00023170"/>
    </source>
</evidence>
<evidence type="ECO:0000256" key="5">
    <source>
        <dbReference type="ARBA" id="ARBA00022729"/>
    </source>
</evidence>
<evidence type="ECO:0000256" key="13">
    <source>
        <dbReference type="SAM" id="SignalP"/>
    </source>
</evidence>
<dbReference type="OrthoDB" id="9760333at2"/>
<evidence type="ECO:0000259" key="14">
    <source>
        <dbReference type="Pfam" id="PF00593"/>
    </source>
</evidence>
<dbReference type="InterPro" id="IPR012910">
    <property type="entry name" value="Plug_dom"/>
</dbReference>
<feature type="signal peptide" evidence="13">
    <location>
        <begin position="1"/>
        <end position="21"/>
    </location>
</feature>
<feature type="domain" description="TonB-dependent receptor plug" evidence="15">
    <location>
        <begin position="41"/>
        <end position="147"/>
    </location>
</feature>
<dbReference type="GO" id="GO:0044718">
    <property type="term" value="P:siderophore transmembrane transport"/>
    <property type="evidence" value="ECO:0007669"/>
    <property type="project" value="TreeGrafter"/>
</dbReference>
<sequence>MTQRLFAIAGVAALAPFSVHAESLLLDEIVASAALLPVEINRTGATVEVVEQDELDGAGQSVGQTLSRLPGVSFSSNGGLGANSTLRVRGLGGSYVGVRINGIDVTDPSSTQTAFNFGTLTSGLAGRVEVLKGSQSALYGSSAIAGVVDISTRKPDRMGFSLGSVVEAGSFGTVSGTATLTNKTGKGSVALTLSRVETDGFSTKPDNDEDDGFEQTLLTFSADYQLTESLRLGLSALHADGTVEFDADIGHLDSETESTRTGVRAFAEYRQGVLTHEVAVSAYEIERDQHNVPSFYSLNYKGERTRLEYKGGADLSAATRLAFGAIWMEEKSTVDGVKSDSESRSVFGEVQHAATDALDLSLSLRYDDDDDFDGEFSGRGALAWQIQQDLTLRAVLGTGYRAPSLYERFGPYALDGVTLEPEKSRSAEIGLEKRYETGFAKVTAFYTEVDDLIGFHDPDGFFGPLPGGYRQVPGTTRTQGVEFSGRYALAETVALYGNYTYTDAKDPDGRMARVPRHDLLMGVEAGLSDRLSSTFEVRHVADVKPSAYAPSGHKVGDYTLANAALTYDLTETATAYLRVENLFDEDYQTAGGYNTAERSFFVGLRADF</sequence>
<comment type="similarity">
    <text evidence="10 12">Belongs to the TonB-dependent receptor family.</text>
</comment>
<protein>
    <submittedName>
        <fullName evidence="16">Vitamin B12 transporter</fullName>
    </submittedName>
</protein>
<name>A0A2T5BVG7_9RHOB</name>
<feature type="domain" description="TonB-dependent receptor-like beta-barrel" evidence="14">
    <location>
        <begin position="178"/>
        <end position="582"/>
    </location>
</feature>